<feature type="region of interest" description="Disordered" evidence="1">
    <location>
        <begin position="1"/>
        <end position="53"/>
    </location>
</feature>
<feature type="compositionally biased region" description="Basic and acidic residues" evidence="1">
    <location>
        <begin position="1"/>
        <end position="28"/>
    </location>
</feature>
<organism evidence="2 3">
    <name type="scientific">Cirrhinus mrigala</name>
    <name type="common">Mrigala</name>
    <dbReference type="NCBI Taxonomy" id="683832"/>
    <lineage>
        <taxon>Eukaryota</taxon>
        <taxon>Metazoa</taxon>
        <taxon>Chordata</taxon>
        <taxon>Craniata</taxon>
        <taxon>Vertebrata</taxon>
        <taxon>Euteleostomi</taxon>
        <taxon>Actinopterygii</taxon>
        <taxon>Neopterygii</taxon>
        <taxon>Teleostei</taxon>
        <taxon>Ostariophysi</taxon>
        <taxon>Cypriniformes</taxon>
        <taxon>Cyprinidae</taxon>
        <taxon>Labeoninae</taxon>
        <taxon>Labeonini</taxon>
        <taxon>Cirrhinus</taxon>
    </lineage>
</organism>
<feature type="non-terminal residue" evidence="2">
    <location>
        <position position="1"/>
    </location>
</feature>
<feature type="non-terminal residue" evidence="2">
    <location>
        <position position="53"/>
    </location>
</feature>
<comment type="caution">
    <text evidence="2">The sequence shown here is derived from an EMBL/GenBank/DDBJ whole genome shotgun (WGS) entry which is preliminary data.</text>
</comment>
<accession>A0ABD0RNK9</accession>
<reference evidence="2 3" key="1">
    <citation type="submission" date="2024-05" db="EMBL/GenBank/DDBJ databases">
        <title>Genome sequencing and assembly of Indian major carp, Cirrhinus mrigala (Hamilton, 1822).</title>
        <authorList>
            <person name="Mohindra V."/>
            <person name="Chowdhury L.M."/>
            <person name="Lal K."/>
            <person name="Jena J.K."/>
        </authorList>
    </citation>
    <scope>NUCLEOTIDE SEQUENCE [LARGE SCALE GENOMIC DNA]</scope>
    <source>
        <strain evidence="2">CM1030</strain>
        <tissue evidence="2">Blood</tissue>
    </source>
</reference>
<evidence type="ECO:0000256" key="1">
    <source>
        <dbReference type="SAM" id="MobiDB-lite"/>
    </source>
</evidence>
<dbReference type="Proteomes" id="UP001529510">
    <property type="component" value="Unassembled WGS sequence"/>
</dbReference>
<sequence length="53" mass="5728">VHRGGEPQSERHRREEGHQGRSGSREEVLSEPSGLQTHSGQHGHPAPAEGPQS</sequence>
<name>A0ABD0RNK9_CIRMR</name>
<keyword evidence="3" id="KW-1185">Reference proteome</keyword>
<dbReference type="EMBL" id="JAMKFB020000002">
    <property type="protein sequence ID" value="KAL0199561.1"/>
    <property type="molecule type" value="Genomic_DNA"/>
</dbReference>
<evidence type="ECO:0000313" key="2">
    <source>
        <dbReference type="EMBL" id="KAL0199561.1"/>
    </source>
</evidence>
<dbReference type="AlphaFoldDB" id="A0ABD0RNK9"/>
<protein>
    <submittedName>
        <fullName evidence="2">Uncharacterized protein</fullName>
    </submittedName>
</protein>
<gene>
    <name evidence="2" type="ORF">M9458_002748</name>
</gene>
<evidence type="ECO:0000313" key="3">
    <source>
        <dbReference type="Proteomes" id="UP001529510"/>
    </source>
</evidence>
<proteinExistence type="predicted"/>